<dbReference type="EMBL" id="AGNL01002338">
    <property type="protein sequence ID" value="EJK76301.1"/>
    <property type="molecule type" value="Genomic_DNA"/>
</dbReference>
<evidence type="ECO:0000313" key="3">
    <source>
        <dbReference type="Proteomes" id="UP000266841"/>
    </source>
</evidence>
<comment type="caution">
    <text evidence="2">The sequence shown here is derived from an EMBL/GenBank/DDBJ whole genome shotgun (WGS) entry which is preliminary data.</text>
</comment>
<accession>K0TMJ8</accession>
<feature type="region of interest" description="Disordered" evidence="1">
    <location>
        <begin position="86"/>
        <end position="117"/>
    </location>
</feature>
<reference evidence="2 3" key="1">
    <citation type="journal article" date="2012" name="Genome Biol.">
        <title>Genome and low-iron response of an oceanic diatom adapted to chronic iron limitation.</title>
        <authorList>
            <person name="Lommer M."/>
            <person name="Specht M."/>
            <person name="Roy A.S."/>
            <person name="Kraemer L."/>
            <person name="Andreson R."/>
            <person name="Gutowska M.A."/>
            <person name="Wolf J."/>
            <person name="Bergner S.V."/>
            <person name="Schilhabel M.B."/>
            <person name="Klostermeier U.C."/>
            <person name="Beiko R.G."/>
            <person name="Rosenstiel P."/>
            <person name="Hippler M."/>
            <person name="Laroche J."/>
        </authorList>
    </citation>
    <scope>NUCLEOTIDE SEQUENCE [LARGE SCALE GENOMIC DNA]</scope>
    <source>
        <strain evidence="2 3">CCMP1005</strain>
    </source>
</reference>
<evidence type="ECO:0000313" key="2">
    <source>
        <dbReference type="EMBL" id="EJK76301.1"/>
    </source>
</evidence>
<name>K0TMJ8_THAOC</name>
<feature type="region of interest" description="Disordered" evidence="1">
    <location>
        <begin position="1"/>
        <end position="52"/>
    </location>
</feature>
<evidence type="ECO:0000256" key="1">
    <source>
        <dbReference type="SAM" id="MobiDB-lite"/>
    </source>
</evidence>
<proteinExistence type="predicted"/>
<feature type="compositionally biased region" description="Basic and acidic residues" evidence="1">
    <location>
        <begin position="91"/>
        <end position="105"/>
    </location>
</feature>
<feature type="non-terminal residue" evidence="2">
    <location>
        <position position="1"/>
    </location>
</feature>
<organism evidence="2 3">
    <name type="scientific">Thalassiosira oceanica</name>
    <name type="common">Marine diatom</name>
    <dbReference type="NCBI Taxonomy" id="159749"/>
    <lineage>
        <taxon>Eukaryota</taxon>
        <taxon>Sar</taxon>
        <taxon>Stramenopiles</taxon>
        <taxon>Ochrophyta</taxon>
        <taxon>Bacillariophyta</taxon>
        <taxon>Coscinodiscophyceae</taxon>
        <taxon>Thalassiosirophycidae</taxon>
        <taxon>Thalassiosirales</taxon>
        <taxon>Thalassiosiraceae</taxon>
        <taxon>Thalassiosira</taxon>
    </lineage>
</organism>
<keyword evidence="3" id="KW-1185">Reference proteome</keyword>
<sequence>GLRRRGEKKSPDRTPKQGRIGRKVFGFGDSAAEEIVSSSPEHEGGSSMQAVGLSGHSTALPWCTPEFPAPFPVKTSSFHAINLEFGAQGPEARRPAQRGKERGCEDGSGIAPFVSHGQNTHRNAKKLQGIDNDVNICVSPEFREQSLPASAAVALGVLKVLFLSPGAKGSRGMVPGDQLLVGNFLCQQGKLFSHGSDVGPGSVTVVCPRDK</sequence>
<dbReference type="AlphaFoldDB" id="K0TMJ8"/>
<dbReference type="Proteomes" id="UP000266841">
    <property type="component" value="Unassembled WGS sequence"/>
</dbReference>
<gene>
    <name evidence="2" type="ORF">THAOC_01943</name>
</gene>
<protein>
    <submittedName>
        <fullName evidence="2">Uncharacterized protein</fullName>
    </submittedName>
</protein>